<feature type="compositionally biased region" description="Polar residues" evidence="1">
    <location>
        <begin position="33"/>
        <end position="42"/>
    </location>
</feature>
<feature type="region of interest" description="Disordered" evidence="1">
    <location>
        <begin position="33"/>
        <end position="60"/>
    </location>
</feature>
<gene>
    <name evidence="3" type="ORF">DFH08DRAFT_157299</name>
</gene>
<evidence type="ECO:0000313" key="3">
    <source>
        <dbReference type="EMBL" id="KAJ7348092.1"/>
    </source>
</evidence>
<sequence>MRILARAAAATLVCWMDSGAANHSLSVPSCPRTNMHSDTSPLAATETAGACSRRRERTSRRRDLVRAKTVSYWTHRTCARHVWVFPTAFLGVNTFASFSLVTPTPPPNALRYVSSPPALEHPQSRIPALTRRACSSRRRSCAILGSIVTLPMVRATGGGESGYGLGSVLLHGTLGFEGGR</sequence>
<keyword evidence="4" id="KW-1185">Reference proteome</keyword>
<organism evidence="3 4">
    <name type="scientific">Mycena albidolilacea</name>
    <dbReference type="NCBI Taxonomy" id="1033008"/>
    <lineage>
        <taxon>Eukaryota</taxon>
        <taxon>Fungi</taxon>
        <taxon>Dikarya</taxon>
        <taxon>Basidiomycota</taxon>
        <taxon>Agaricomycotina</taxon>
        <taxon>Agaricomycetes</taxon>
        <taxon>Agaricomycetidae</taxon>
        <taxon>Agaricales</taxon>
        <taxon>Marasmiineae</taxon>
        <taxon>Mycenaceae</taxon>
        <taxon>Mycena</taxon>
    </lineage>
</organism>
<comment type="caution">
    <text evidence="3">The sequence shown here is derived from an EMBL/GenBank/DDBJ whole genome shotgun (WGS) entry which is preliminary data.</text>
</comment>
<evidence type="ECO:0000256" key="1">
    <source>
        <dbReference type="SAM" id="MobiDB-lite"/>
    </source>
</evidence>
<name>A0AAD7ERK9_9AGAR</name>
<evidence type="ECO:0000256" key="2">
    <source>
        <dbReference type="SAM" id="SignalP"/>
    </source>
</evidence>
<dbReference type="Proteomes" id="UP001218218">
    <property type="component" value="Unassembled WGS sequence"/>
</dbReference>
<feature type="signal peptide" evidence="2">
    <location>
        <begin position="1"/>
        <end position="21"/>
    </location>
</feature>
<dbReference type="EMBL" id="JARIHO010000018">
    <property type="protein sequence ID" value="KAJ7348092.1"/>
    <property type="molecule type" value="Genomic_DNA"/>
</dbReference>
<proteinExistence type="predicted"/>
<keyword evidence="2" id="KW-0732">Signal</keyword>
<protein>
    <recommendedName>
        <fullName evidence="5">Secreted protein</fullName>
    </recommendedName>
</protein>
<evidence type="ECO:0000313" key="4">
    <source>
        <dbReference type="Proteomes" id="UP001218218"/>
    </source>
</evidence>
<feature type="chain" id="PRO_5042052577" description="Secreted protein" evidence="2">
    <location>
        <begin position="22"/>
        <end position="180"/>
    </location>
</feature>
<reference evidence="3" key="1">
    <citation type="submission" date="2023-03" db="EMBL/GenBank/DDBJ databases">
        <title>Massive genome expansion in bonnet fungi (Mycena s.s.) driven by repeated elements and novel gene families across ecological guilds.</title>
        <authorList>
            <consortium name="Lawrence Berkeley National Laboratory"/>
            <person name="Harder C.B."/>
            <person name="Miyauchi S."/>
            <person name="Viragh M."/>
            <person name="Kuo A."/>
            <person name="Thoen E."/>
            <person name="Andreopoulos B."/>
            <person name="Lu D."/>
            <person name="Skrede I."/>
            <person name="Drula E."/>
            <person name="Henrissat B."/>
            <person name="Morin E."/>
            <person name="Kohler A."/>
            <person name="Barry K."/>
            <person name="LaButti K."/>
            <person name="Morin E."/>
            <person name="Salamov A."/>
            <person name="Lipzen A."/>
            <person name="Mereny Z."/>
            <person name="Hegedus B."/>
            <person name="Baldrian P."/>
            <person name="Stursova M."/>
            <person name="Weitz H."/>
            <person name="Taylor A."/>
            <person name="Grigoriev I.V."/>
            <person name="Nagy L.G."/>
            <person name="Martin F."/>
            <person name="Kauserud H."/>
        </authorList>
    </citation>
    <scope>NUCLEOTIDE SEQUENCE</scope>
    <source>
        <strain evidence="3">CBHHK002</strain>
    </source>
</reference>
<accession>A0AAD7ERK9</accession>
<evidence type="ECO:0008006" key="5">
    <source>
        <dbReference type="Google" id="ProtNLM"/>
    </source>
</evidence>
<dbReference type="AlphaFoldDB" id="A0AAD7ERK9"/>